<sequence length="463" mass="51352">MSGSSANGNIRGINESRLKQMLQDPAKSASQVAGLSGGMKQINGMYKRIIKYLSSILTYDHLVYPVMENPIAFAEAPEAMQMAFAQTAIYMDRLNPKFNLPIFTEKMFTKGITFQYKLEDSKGVAYQEMPINLCRIAYIEDGVYRFQMDITKISDSAILTYPKEIQSAHASYKNGGSDQLIEGKWYQVSDKGVAFTIDPEVLSQGGVALPPLANAIVDALKIENAKDQMEDTDKLDNSKIIHSKIETDDRGRPVMELPVVLEYHNALKRALPAGSVAITNPFETKGVSLNGTGKDGKFALLDKTVDSLYKGAGVSGQLFADDNSSSQALERSIQVDCQWLYSFVLPMYANYYNYELKKVGKKGGIWKSKFLAISYFNRDEAIKTAKDQLTFGGSRLEYLAYTGMTPLEVANMLIFEQRVLLIDDFMVAKQTSNTLSGDPMAEEAGRPKSDNPSDTTVRINDSE</sequence>
<protein>
    <recommendedName>
        <fullName evidence="4">Phage portal protein</fullName>
    </recommendedName>
</protein>
<dbReference type="Proteomes" id="UP000613452">
    <property type="component" value="Unassembled WGS sequence"/>
</dbReference>
<gene>
    <name evidence="2" type="ORF">JCR31_28525</name>
</gene>
<evidence type="ECO:0000256" key="1">
    <source>
        <dbReference type="SAM" id="MobiDB-lite"/>
    </source>
</evidence>
<feature type="compositionally biased region" description="Polar residues" evidence="1">
    <location>
        <begin position="452"/>
        <end position="463"/>
    </location>
</feature>
<proteinExistence type="predicted"/>
<organism evidence="2 3">
    <name type="scientific">Bacillus cereus</name>
    <dbReference type="NCBI Taxonomy" id="1396"/>
    <lineage>
        <taxon>Bacteria</taxon>
        <taxon>Bacillati</taxon>
        <taxon>Bacillota</taxon>
        <taxon>Bacilli</taxon>
        <taxon>Bacillales</taxon>
        <taxon>Bacillaceae</taxon>
        <taxon>Bacillus</taxon>
        <taxon>Bacillus cereus group</taxon>
    </lineage>
</organism>
<evidence type="ECO:0008006" key="4">
    <source>
        <dbReference type="Google" id="ProtNLM"/>
    </source>
</evidence>
<accession>A0ABD4LLW0</accession>
<name>A0ABD4LLW0_BACCE</name>
<evidence type="ECO:0000313" key="2">
    <source>
        <dbReference type="EMBL" id="MBK1611779.1"/>
    </source>
</evidence>
<evidence type="ECO:0000313" key="3">
    <source>
        <dbReference type="Proteomes" id="UP000613452"/>
    </source>
</evidence>
<feature type="region of interest" description="Disordered" evidence="1">
    <location>
        <begin position="434"/>
        <end position="463"/>
    </location>
</feature>
<comment type="caution">
    <text evidence="2">The sequence shown here is derived from an EMBL/GenBank/DDBJ whole genome shotgun (WGS) entry which is preliminary data.</text>
</comment>
<dbReference type="AlphaFoldDB" id="A0ABD4LLW0"/>
<dbReference type="EMBL" id="JAEFBZ010000007">
    <property type="protein sequence ID" value="MBK1611779.1"/>
    <property type="molecule type" value="Genomic_DNA"/>
</dbReference>
<reference evidence="2 3" key="1">
    <citation type="submission" date="2020-12" db="EMBL/GenBank/DDBJ databases">
        <title>Genome assembly for a thermostable protease producing Bacillus cereus MAKP1 strain isolated from chicken gut.</title>
        <authorList>
            <person name="Malaviya A."/>
        </authorList>
    </citation>
    <scope>NUCLEOTIDE SEQUENCE [LARGE SCALE GENOMIC DNA]</scope>
    <source>
        <strain evidence="2 3">MAKP1</strain>
    </source>
</reference>